<feature type="transmembrane region" description="Helical" evidence="7">
    <location>
        <begin position="914"/>
        <end position="937"/>
    </location>
</feature>
<keyword evidence="3" id="KW-1003">Cell membrane</keyword>
<evidence type="ECO:0000256" key="7">
    <source>
        <dbReference type="SAM" id="Phobius"/>
    </source>
</evidence>
<feature type="transmembrane region" description="Helical" evidence="7">
    <location>
        <begin position="12"/>
        <end position="30"/>
    </location>
</feature>
<dbReference type="AlphaFoldDB" id="A0A3A5H7W8"/>
<evidence type="ECO:0000256" key="3">
    <source>
        <dbReference type="ARBA" id="ARBA00022475"/>
    </source>
</evidence>
<feature type="transmembrane region" description="Helical" evidence="7">
    <location>
        <begin position="208"/>
        <end position="227"/>
    </location>
</feature>
<sequence>MRALASLSVRRAPFVVLLWLAIIVGLNIGVPQLEAVIAKDTTAFVPEDAPSIAAYSHMDQAFGTGETKAVVFVAGEREGGLTAADRAWFTALSGRIAAAEDEVTTTTDLTRKGVWEALVSKDGEAVYLQVGLPSDVGTPTASQEIHEVREVVATDVPAGLSVAVTGPAATITDTQDTIEHDIAKITVVTVVLIAIILLLLYRSLGVTVLVLTFIGAALGAGRAVAALGGEMGWFHVSTFTASFVTAIVLGAATDYAIFLLSRFHEQRRAGVEAREAARAATVKVSSVIVGSALTVVLATAAMGLAEIGMFSTTGPAIALAVAFTLLLCLSLLPAMLALIGPRGWVDPKPARSEARWAGVAAYVVARPARVLALGLLPLILLALFYPFMDLAYDQRRVQPKDTESNDGYALLADHYPANEVLADYVLITSDHDLRNSKDIAAIEQAAASVARLPGVESVRTVSRPLGTTLEQASLGYQMGVAGDRLGKASAGVQKGVKSAEELSAGASELSTGAGQVADGATRAVDGADRLLAGADELASGVARLAAGADSATAGARRLRDGANQLADGLESGLDQAQVAVDGLGLAYNALRQSLVCGLDPYCSRARDGIRQIWVGERDQLIPGLRDAVAAARAIADGSASLEDGLAQMQAGLSKADAGAAQLRAGQATLADKLGDLASGAGQVAEGSEKVAGGTSQVAGRIEELGTGLTDASSYLNQTAAETKDPALGGFYLPPAAFHDERFALARGLFISPDGKSARMIVVGSTDAFGKESIDRSAELLDATELALAGGPLAGSTIEAAGMPSSLADIRELSTRDFRMVALLSLLVVLIILLVLLRSVVAALFLLSSVVLSYAAAIGLGVLFWQVLLDKPLDWTVPSIAFVLLVAVGADYNMLLIKRIRDEAPNGEPEGVARALAVTGSVITAAGLIFAASVFAMMSGSVLTLTQIGFTIGMGLLLDTFIVRTLVVPAFAALVGPRLWWPKIEAGAAARQSSPAT</sequence>
<comment type="caution">
    <text evidence="9">The sequence shown here is derived from an EMBL/GenBank/DDBJ whole genome shotgun (WGS) entry which is preliminary data.</text>
</comment>
<evidence type="ECO:0000256" key="6">
    <source>
        <dbReference type="ARBA" id="ARBA00023136"/>
    </source>
</evidence>
<dbReference type="PANTHER" id="PTHR33406">
    <property type="entry name" value="MEMBRANE PROTEIN MJ1562-RELATED"/>
    <property type="match status" value="1"/>
</dbReference>
<gene>
    <name evidence="9" type="ORF">D4739_04175</name>
</gene>
<comment type="subcellular location">
    <subcellularLocation>
        <location evidence="1">Cell membrane</location>
        <topology evidence="1">Multi-pass membrane protein</topology>
    </subcellularLocation>
</comment>
<accession>A0A3A5H7W8</accession>
<feature type="transmembrane region" description="Helical" evidence="7">
    <location>
        <begin position="316"/>
        <end position="339"/>
    </location>
</feature>
<evidence type="ECO:0000313" key="10">
    <source>
        <dbReference type="Proteomes" id="UP000276542"/>
    </source>
</evidence>
<dbReference type="NCBIfam" id="TIGR03057">
    <property type="entry name" value="xxxLxxG_by_4"/>
    <property type="match status" value="2"/>
</dbReference>
<keyword evidence="5 7" id="KW-1133">Transmembrane helix</keyword>
<feature type="transmembrane region" description="Helical" evidence="7">
    <location>
        <begin position="874"/>
        <end position="894"/>
    </location>
</feature>
<dbReference type="Gene3D" id="1.20.1640.10">
    <property type="entry name" value="Multidrug efflux transporter AcrB transmembrane domain"/>
    <property type="match status" value="2"/>
</dbReference>
<dbReference type="EMBL" id="QYRP01000002">
    <property type="protein sequence ID" value="RJS45495.1"/>
    <property type="molecule type" value="Genomic_DNA"/>
</dbReference>
<dbReference type="Gene3D" id="1.10.287.950">
    <property type="entry name" value="Methyl-accepting chemotaxis protein"/>
    <property type="match status" value="1"/>
</dbReference>
<dbReference type="InterPro" id="IPR004869">
    <property type="entry name" value="MMPL_dom"/>
</dbReference>
<dbReference type="RefSeq" id="WP_120059394.1">
    <property type="nucleotide sequence ID" value="NZ_QYRP01000002.1"/>
</dbReference>
<evidence type="ECO:0000259" key="8">
    <source>
        <dbReference type="Pfam" id="PF03176"/>
    </source>
</evidence>
<dbReference type="Pfam" id="PF03176">
    <property type="entry name" value="MMPL"/>
    <property type="match status" value="2"/>
</dbReference>
<feature type="domain" description="Membrane transport protein MMPL" evidence="8">
    <location>
        <begin position="714"/>
        <end position="983"/>
    </location>
</feature>
<feature type="transmembrane region" description="Helical" evidence="7">
    <location>
        <begin position="370"/>
        <end position="388"/>
    </location>
</feature>
<feature type="transmembrane region" description="Helical" evidence="7">
    <location>
        <begin position="843"/>
        <end position="868"/>
    </location>
</feature>
<protein>
    <submittedName>
        <fullName evidence="9">MMPL family transporter</fullName>
    </submittedName>
</protein>
<feature type="domain" description="Membrane transport protein MMPL" evidence="8">
    <location>
        <begin position="44"/>
        <end position="369"/>
    </location>
</feature>
<keyword evidence="6 7" id="KW-0472">Membrane</keyword>
<feature type="transmembrane region" description="Helical" evidence="7">
    <location>
        <begin position="239"/>
        <end position="260"/>
    </location>
</feature>
<name>A0A3A5H7W8_9ACTN</name>
<organism evidence="9 10">
    <name type="scientific">Nocardioides cavernaquae</name>
    <dbReference type="NCBI Taxonomy" id="2321396"/>
    <lineage>
        <taxon>Bacteria</taxon>
        <taxon>Bacillati</taxon>
        <taxon>Actinomycetota</taxon>
        <taxon>Actinomycetes</taxon>
        <taxon>Propionibacteriales</taxon>
        <taxon>Nocardioidaceae</taxon>
        <taxon>Nocardioides</taxon>
    </lineage>
</organism>
<evidence type="ECO:0000313" key="9">
    <source>
        <dbReference type="EMBL" id="RJS45495.1"/>
    </source>
</evidence>
<dbReference type="InterPro" id="IPR023908">
    <property type="entry name" value="xxxLxxG_rpt"/>
</dbReference>
<comment type="similarity">
    <text evidence="2">Belongs to the resistance-nodulation-cell division (RND) (TC 2.A.6) family. MmpL subfamily.</text>
</comment>
<reference evidence="10" key="1">
    <citation type="submission" date="2018-09" db="EMBL/GenBank/DDBJ databases">
        <authorList>
            <person name="Zhu H."/>
        </authorList>
    </citation>
    <scope>NUCLEOTIDE SEQUENCE [LARGE SCALE GENOMIC DNA]</scope>
    <source>
        <strain evidence="10">K1W22B-1</strain>
    </source>
</reference>
<keyword evidence="10" id="KW-1185">Reference proteome</keyword>
<dbReference type="Proteomes" id="UP000276542">
    <property type="component" value="Unassembled WGS sequence"/>
</dbReference>
<feature type="transmembrane region" description="Helical" evidence="7">
    <location>
        <begin position="182"/>
        <end position="201"/>
    </location>
</feature>
<feature type="transmembrane region" description="Helical" evidence="7">
    <location>
        <begin position="817"/>
        <end position="836"/>
    </location>
</feature>
<dbReference type="OrthoDB" id="2365435at2"/>
<feature type="transmembrane region" description="Helical" evidence="7">
    <location>
        <begin position="281"/>
        <end position="304"/>
    </location>
</feature>
<evidence type="ECO:0000256" key="4">
    <source>
        <dbReference type="ARBA" id="ARBA00022692"/>
    </source>
</evidence>
<feature type="transmembrane region" description="Helical" evidence="7">
    <location>
        <begin position="949"/>
        <end position="974"/>
    </location>
</feature>
<dbReference type="PANTHER" id="PTHR33406:SF6">
    <property type="entry name" value="MEMBRANE PROTEIN YDGH-RELATED"/>
    <property type="match status" value="1"/>
</dbReference>
<dbReference type="InterPro" id="IPR050545">
    <property type="entry name" value="Mycobact_MmpL"/>
</dbReference>
<evidence type="ECO:0000256" key="1">
    <source>
        <dbReference type="ARBA" id="ARBA00004651"/>
    </source>
</evidence>
<evidence type="ECO:0000256" key="2">
    <source>
        <dbReference type="ARBA" id="ARBA00010157"/>
    </source>
</evidence>
<keyword evidence="4 7" id="KW-0812">Transmembrane</keyword>
<proteinExistence type="inferred from homology"/>
<dbReference type="GO" id="GO:0005886">
    <property type="term" value="C:plasma membrane"/>
    <property type="evidence" value="ECO:0007669"/>
    <property type="project" value="UniProtKB-SubCell"/>
</dbReference>
<evidence type="ECO:0000256" key="5">
    <source>
        <dbReference type="ARBA" id="ARBA00022989"/>
    </source>
</evidence>
<dbReference type="SUPFAM" id="SSF82866">
    <property type="entry name" value="Multidrug efflux transporter AcrB transmembrane domain"/>
    <property type="match status" value="2"/>
</dbReference>